<evidence type="ECO:0000256" key="2">
    <source>
        <dbReference type="ARBA" id="ARBA00006311"/>
    </source>
</evidence>
<dbReference type="GeneID" id="447790"/>
<dbReference type="AlphaFoldDB" id="A0A8J1LH64"/>
<evidence type="ECO:0000256" key="3">
    <source>
        <dbReference type="ARBA" id="ARBA00022677"/>
    </source>
</evidence>
<keyword evidence="5" id="KW-1185">Reference proteome</keyword>
<name>A0A8J1LH64_XENLA</name>
<dbReference type="Pfam" id="PF03036">
    <property type="entry name" value="Perilipin"/>
    <property type="match status" value="1"/>
</dbReference>
<feature type="region of interest" description="Disordered" evidence="4">
    <location>
        <begin position="280"/>
        <end position="306"/>
    </location>
</feature>
<gene>
    <name evidence="6 7" type="primary">pex11b.L</name>
    <name evidence="6 7" type="synonym">pex11-beta</name>
    <name evidence="6 7" type="synonym">pex11b</name>
    <name evidence="6 7" type="synonym">Pex11Beta</name>
</gene>
<reference evidence="6 7" key="1">
    <citation type="submission" date="2025-04" db="UniProtKB">
        <authorList>
            <consortium name="RefSeq"/>
        </authorList>
    </citation>
    <scope>IDENTIFICATION</scope>
    <source>
        <strain evidence="6 7">J_2021</strain>
        <tissue evidence="6 7">Erythrocytes</tissue>
    </source>
</reference>
<comment type="similarity">
    <text evidence="2">Belongs to the perilipin family.</text>
</comment>
<organism evidence="5 6">
    <name type="scientific">Xenopus laevis</name>
    <name type="common">African clawed frog</name>
    <dbReference type="NCBI Taxonomy" id="8355"/>
    <lineage>
        <taxon>Eukaryota</taxon>
        <taxon>Metazoa</taxon>
        <taxon>Chordata</taxon>
        <taxon>Craniata</taxon>
        <taxon>Vertebrata</taxon>
        <taxon>Euteleostomi</taxon>
        <taxon>Amphibia</taxon>
        <taxon>Batrachia</taxon>
        <taxon>Anura</taxon>
        <taxon>Pipoidea</taxon>
        <taxon>Pipidae</taxon>
        <taxon>Xenopodinae</taxon>
        <taxon>Xenopus</taxon>
        <taxon>Xenopus</taxon>
    </lineage>
</organism>
<keyword evidence="3" id="KW-0551">Lipid droplet</keyword>
<dbReference type="PANTHER" id="PTHR14024:SF54">
    <property type="entry name" value="PERILIPIN-2-LIKE"/>
    <property type="match status" value="1"/>
</dbReference>
<dbReference type="RefSeq" id="XP_041428026.1">
    <property type="nucleotide sequence ID" value="XM_041572092.1"/>
</dbReference>
<comment type="subcellular location">
    <subcellularLocation>
        <location evidence="1">Lipid droplet</location>
    </subcellularLocation>
</comment>
<proteinExistence type="inferred from homology"/>
<feature type="region of interest" description="Disordered" evidence="4">
    <location>
        <begin position="179"/>
        <end position="210"/>
    </location>
</feature>
<dbReference type="GO" id="GO:0010890">
    <property type="term" value="P:positive regulation of triglyceride storage"/>
    <property type="evidence" value="ECO:0000318"/>
    <property type="project" value="GO_Central"/>
</dbReference>
<dbReference type="RefSeq" id="XP_041428025.1">
    <property type="nucleotide sequence ID" value="XM_041572091.1"/>
</dbReference>
<dbReference type="CTD" id="447790"/>
<protein>
    <submittedName>
        <fullName evidence="6 7">Peroxisomal biogenesis factor 11 beta L homeolog isoform X1</fullName>
    </submittedName>
</protein>
<dbReference type="Proteomes" id="UP000186698">
    <property type="component" value="Chromosome 8L"/>
</dbReference>
<accession>A0A8J1LH64</accession>
<evidence type="ECO:0000313" key="5">
    <source>
        <dbReference type="Proteomes" id="UP000186698"/>
    </source>
</evidence>
<evidence type="ECO:0000313" key="7">
    <source>
        <dbReference type="RefSeq" id="XP_041428026.1"/>
    </source>
</evidence>
<evidence type="ECO:0000256" key="4">
    <source>
        <dbReference type="SAM" id="MobiDB-lite"/>
    </source>
</evidence>
<evidence type="ECO:0000313" key="6">
    <source>
        <dbReference type="RefSeq" id="XP_041428025.1"/>
    </source>
</evidence>
<evidence type="ECO:0000256" key="1">
    <source>
        <dbReference type="ARBA" id="ARBA00004502"/>
    </source>
</evidence>
<dbReference type="OrthoDB" id="376826at2759"/>
<dbReference type="GO" id="GO:0005811">
    <property type="term" value="C:lipid droplet"/>
    <property type="evidence" value="ECO:0000318"/>
    <property type="project" value="GO_Central"/>
</dbReference>
<sequence>MENAEEIQPETAAQRVARLPLIHSAFQIVSFAYNDVKNLNPLVGYLCHMSERGVNVASRVASAGASPVLSIMKPQIALVNSVALRVVDELQTQHPVLDQPADEVVADVRDTLMGAAGAARDQVLNSLQKAQDRVKGLLTDAQDTTLLAATTLGTLGIRETLKLGTELVVSQAVKLVDTYLPEEEEEEEDEGEAGSERGSSSDEEEEESGGSAIGLISRILLLLGTIISRGLPRLNASVHGAWTLLSGVLNLVLNVPLKLRRRLQSLIRWLLLTKTSKEEPKVRPSFKKKSNTQSRLVRSPSKRSKNQGVPLFRVSANGRRIISEFEDERSRVRYNRRQSLDNAFCTSRILED</sequence>
<dbReference type="GO" id="GO:0019915">
    <property type="term" value="P:lipid storage"/>
    <property type="evidence" value="ECO:0000318"/>
    <property type="project" value="GO_Central"/>
</dbReference>
<dbReference type="InterPro" id="IPR004279">
    <property type="entry name" value="Perilipin"/>
</dbReference>
<dbReference type="PANTHER" id="PTHR14024">
    <property type="entry name" value="PERILIPIN"/>
    <property type="match status" value="1"/>
</dbReference>
<feature type="compositionally biased region" description="Acidic residues" evidence="4">
    <location>
        <begin position="180"/>
        <end position="193"/>
    </location>
</feature>
<dbReference type="GO" id="GO:0005829">
    <property type="term" value="C:cytosol"/>
    <property type="evidence" value="ECO:0000318"/>
    <property type="project" value="GO_Central"/>
</dbReference>